<feature type="binding site" evidence="4">
    <location>
        <position position="101"/>
    </location>
    <ligand>
        <name>D-ribulose 5-phosphate</name>
        <dbReference type="ChEBI" id="CHEBI:58121"/>
    </ligand>
</feature>
<feature type="active site" description="Proton donor" evidence="3">
    <location>
        <position position="100"/>
    </location>
</feature>
<dbReference type="RefSeq" id="WP_091497854.1">
    <property type="nucleotide sequence ID" value="NZ_FODJ01000007.1"/>
</dbReference>
<dbReference type="GO" id="GO:0019316">
    <property type="term" value="P:D-allose catabolic process"/>
    <property type="evidence" value="ECO:0007669"/>
    <property type="project" value="TreeGrafter"/>
</dbReference>
<dbReference type="STRING" id="872970.SAMN04488134_10775"/>
<comment type="similarity">
    <text evidence="1">Belongs to the LacAB/RpiB family.</text>
</comment>
<evidence type="ECO:0000313" key="6">
    <source>
        <dbReference type="Proteomes" id="UP000199300"/>
    </source>
</evidence>
<sequence length="156" mass="17333">MTIILGSDHGGYQIKQTIIEWLVKEQLEFRDLGCFSAEATDYSPIAQQVAEVIQHCPNSEDMGILICGTGIGMSIMANKVPGIRASVVHNTFTAQATREHNNSNILCLGARVLPSDQAALDIVKTWLNTPFLGGRHKQRIDYITNYESFKINKRGR</sequence>
<accession>A0A1H8PHY0</accession>
<evidence type="ECO:0000256" key="4">
    <source>
        <dbReference type="PIRSR" id="PIRSR005384-2"/>
    </source>
</evidence>
<dbReference type="EMBL" id="FODJ01000007">
    <property type="protein sequence ID" value="SEO41317.1"/>
    <property type="molecule type" value="Genomic_DNA"/>
</dbReference>
<dbReference type="SUPFAM" id="SSF89623">
    <property type="entry name" value="Ribose/Galactose isomerase RpiB/AlsB"/>
    <property type="match status" value="1"/>
</dbReference>
<dbReference type="NCBIfam" id="TIGR00689">
    <property type="entry name" value="rpiB_lacA_lacB"/>
    <property type="match status" value="1"/>
</dbReference>
<feature type="binding site" evidence="4">
    <location>
        <position position="139"/>
    </location>
    <ligand>
        <name>D-ribulose 5-phosphate</name>
        <dbReference type="ChEBI" id="CHEBI:58121"/>
    </ligand>
</feature>
<name>A0A1H8PHY0_9BACI</name>
<gene>
    <name evidence="5" type="ORF">SAMN04488134_10775</name>
</gene>
<keyword evidence="2 5" id="KW-0413">Isomerase</keyword>
<feature type="binding site" evidence="4">
    <location>
        <position position="135"/>
    </location>
    <ligand>
        <name>D-ribulose 5-phosphate</name>
        <dbReference type="ChEBI" id="CHEBI:58121"/>
    </ligand>
</feature>
<evidence type="ECO:0000256" key="3">
    <source>
        <dbReference type="PIRSR" id="PIRSR005384-1"/>
    </source>
</evidence>
<dbReference type="InterPro" id="IPR036569">
    <property type="entry name" value="RpiB_LacA_LacB_sf"/>
</dbReference>
<dbReference type="AlphaFoldDB" id="A0A1H8PHY0"/>
<feature type="active site" description="Proton acceptor" evidence="3">
    <location>
        <position position="67"/>
    </location>
</feature>
<protein>
    <submittedName>
        <fullName evidence="5">Ribose 5-phosphate isomerase B</fullName>
    </submittedName>
</protein>
<organism evidence="5 6">
    <name type="scientific">Amphibacillus marinus</name>
    <dbReference type="NCBI Taxonomy" id="872970"/>
    <lineage>
        <taxon>Bacteria</taxon>
        <taxon>Bacillati</taxon>
        <taxon>Bacillota</taxon>
        <taxon>Bacilli</taxon>
        <taxon>Bacillales</taxon>
        <taxon>Bacillaceae</taxon>
        <taxon>Amphibacillus</taxon>
    </lineage>
</organism>
<dbReference type="Pfam" id="PF02502">
    <property type="entry name" value="LacAB_rpiB"/>
    <property type="match status" value="1"/>
</dbReference>
<feature type="binding site" evidence="4">
    <location>
        <begin position="8"/>
        <end position="9"/>
    </location>
    <ligand>
        <name>D-ribulose 5-phosphate</name>
        <dbReference type="ChEBI" id="CHEBI:58121"/>
    </ligand>
</feature>
<feature type="binding site" evidence="4">
    <location>
        <position position="111"/>
    </location>
    <ligand>
        <name>D-ribulose 5-phosphate</name>
        <dbReference type="ChEBI" id="CHEBI:58121"/>
    </ligand>
</feature>
<dbReference type="Proteomes" id="UP000199300">
    <property type="component" value="Unassembled WGS sequence"/>
</dbReference>
<dbReference type="GO" id="GO:0004751">
    <property type="term" value="F:ribose-5-phosphate isomerase activity"/>
    <property type="evidence" value="ECO:0007669"/>
    <property type="project" value="TreeGrafter"/>
</dbReference>
<keyword evidence="6" id="KW-1185">Reference proteome</keyword>
<dbReference type="NCBIfam" id="NF004051">
    <property type="entry name" value="PRK05571.1"/>
    <property type="match status" value="1"/>
</dbReference>
<dbReference type="NCBIfam" id="TIGR01120">
    <property type="entry name" value="rpiB"/>
    <property type="match status" value="1"/>
</dbReference>
<dbReference type="PANTHER" id="PTHR30345:SF0">
    <property type="entry name" value="DNA DAMAGE-REPAIR_TOLERATION PROTEIN DRT102"/>
    <property type="match status" value="1"/>
</dbReference>
<dbReference type="PANTHER" id="PTHR30345">
    <property type="entry name" value="RIBOSE-5-PHOSPHATE ISOMERASE B"/>
    <property type="match status" value="1"/>
</dbReference>
<feature type="binding site" evidence="4">
    <location>
        <begin position="68"/>
        <end position="72"/>
    </location>
    <ligand>
        <name>D-ribulose 5-phosphate</name>
        <dbReference type="ChEBI" id="CHEBI:58121"/>
    </ligand>
</feature>
<reference evidence="5 6" key="1">
    <citation type="submission" date="2016-10" db="EMBL/GenBank/DDBJ databases">
        <authorList>
            <person name="de Groot N.N."/>
        </authorList>
    </citation>
    <scope>NUCLEOTIDE SEQUENCE [LARGE SCALE GENOMIC DNA]</scope>
    <source>
        <strain evidence="5 6">CGMCC 1.10434</strain>
    </source>
</reference>
<evidence type="ECO:0000256" key="1">
    <source>
        <dbReference type="ARBA" id="ARBA00008754"/>
    </source>
</evidence>
<dbReference type="InterPro" id="IPR004785">
    <property type="entry name" value="RpiB"/>
</dbReference>
<dbReference type="PIRSF" id="PIRSF005384">
    <property type="entry name" value="RpiB_LacA_B"/>
    <property type="match status" value="1"/>
</dbReference>
<dbReference type="Gene3D" id="3.40.1400.10">
    <property type="entry name" value="Sugar-phosphate isomerase, RpiB/LacA/LacB"/>
    <property type="match status" value="1"/>
</dbReference>
<evidence type="ECO:0000313" key="5">
    <source>
        <dbReference type="EMBL" id="SEO41317.1"/>
    </source>
</evidence>
<dbReference type="OrthoDB" id="1778624at2"/>
<dbReference type="GO" id="GO:0009052">
    <property type="term" value="P:pentose-phosphate shunt, non-oxidative branch"/>
    <property type="evidence" value="ECO:0007669"/>
    <property type="project" value="TreeGrafter"/>
</dbReference>
<evidence type="ECO:0000256" key="2">
    <source>
        <dbReference type="ARBA" id="ARBA00023235"/>
    </source>
</evidence>
<proteinExistence type="inferred from homology"/>
<dbReference type="InterPro" id="IPR003500">
    <property type="entry name" value="RpiB_LacA_LacB"/>
</dbReference>